<reference evidence="6 7" key="1">
    <citation type="submission" date="2022-05" db="EMBL/GenBank/DDBJ databases">
        <title>Novel Pseudomonas spp. Isolated from a Rainbow Trout Aquaculture Facility.</title>
        <authorList>
            <person name="Testerman T."/>
            <person name="Graf J."/>
        </authorList>
    </citation>
    <scope>NUCLEOTIDE SEQUENCE [LARGE SCALE GENOMIC DNA]</scope>
    <source>
        <strain evidence="6 7">ID681</strain>
    </source>
</reference>
<comment type="similarity">
    <text evidence="1">Belongs to the LysR transcriptional regulatory family.</text>
</comment>
<evidence type="ECO:0000256" key="3">
    <source>
        <dbReference type="ARBA" id="ARBA00023125"/>
    </source>
</evidence>
<keyword evidence="4" id="KW-0804">Transcription</keyword>
<organism evidence="6 7">
    <name type="scientific">Pseudomonas fontis</name>
    <dbReference type="NCBI Taxonomy" id="2942633"/>
    <lineage>
        <taxon>Bacteria</taxon>
        <taxon>Pseudomonadati</taxon>
        <taxon>Pseudomonadota</taxon>
        <taxon>Gammaproteobacteria</taxon>
        <taxon>Pseudomonadales</taxon>
        <taxon>Pseudomonadaceae</taxon>
        <taxon>Pseudomonas</taxon>
    </lineage>
</organism>
<keyword evidence="2" id="KW-0805">Transcription regulation</keyword>
<dbReference type="InterPro" id="IPR036388">
    <property type="entry name" value="WH-like_DNA-bd_sf"/>
</dbReference>
<dbReference type="InterPro" id="IPR000847">
    <property type="entry name" value="LysR_HTH_N"/>
</dbReference>
<dbReference type="PRINTS" id="PR00039">
    <property type="entry name" value="HTHLYSR"/>
</dbReference>
<gene>
    <name evidence="6" type="ORF">M5G11_23715</name>
</gene>
<accession>A0ABT5NZA2</accession>
<dbReference type="SUPFAM" id="SSF53850">
    <property type="entry name" value="Periplasmic binding protein-like II"/>
    <property type="match status" value="1"/>
</dbReference>
<dbReference type="Gene3D" id="1.10.10.10">
    <property type="entry name" value="Winged helix-like DNA-binding domain superfamily/Winged helix DNA-binding domain"/>
    <property type="match status" value="1"/>
</dbReference>
<keyword evidence="3" id="KW-0238">DNA-binding</keyword>
<protein>
    <submittedName>
        <fullName evidence="6">LysR family transcriptional regulator</fullName>
    </submittedName>
</protein>
<proteinExistence type="inferred from homology"/>
<dbReference type="EMBL" id="JAMDGY010000096">
    <property type="protein sequence ID" value="MDD0993540.1"/>
    <property type="molecule type" value="Genomic_DNA"/>
</dbReference>
<feature type="domain" description="HTH lysR-type" evidence="5">
    <location>
        <begin position="2"/>
        <end position="59"/>
    </location>
</feature>
<dbReference type="InterPro" id="IPR005119">
    <property type="entry name" value="LysR_subst-bd"/>
</dbReference>
<dbReference type="PROSITE" id="PS50931">
    <property type="entry name" value="HTH_LYSR"/>
    <property type="match status" value="1"/>
</dbReference>
<dbReference type="Proteomes" id="UP001148203">
    <property type="component" value="Unassembled WGS sequence"/>
</dbReference>
<name>A0ABT5NZA2_9PSED</name>
<comment type="caution">
    <text evidence="6">The sequence shown here is derived from an EMBL/GenBank/DDBJ whole genome shotgun (WGS) entry which is preliminary data.</text>
</comment>
<evidence type="ECO:0000256" key="4">
    <source>
        <dbReference type="ARBA" id="ARBA00023163"/>
    </source>
</evidence>
<dbReference type="Pfam" id="PF03466">
    <property type="entry name" value="LysR_substrate"/>
    <property type="match status" value="1"/>
</dbReference>
<sequence>MLDVRKLRYFIAVADDLHFGRAAQRLHLAQPALTRQISALETQLGFSLFERSSRNVSLTREGLAFLPYARNALEQLSLAQSMAGKLATGTAGHLSLGYASSVALSDRFTQALQHFAQAYPDIRLNLIEEASTAQWTQLRDGTLDIGLSRLPPPAEYHELYAQPLEHEPLVLALPANDPLCQQHDVSLAQLQERQLVLFPADQGTGLNDTIERLFNVHHLQLNRGPSGRQTTSIIALVAAGQGVALLPACVQALEKRGVCYRPLREPEATIELLAISRREGRSPAAEAFLHIVSQQNPGA</sequence>
<dbReference type="PANTHER" id="PTHR30346">
    <property type="entry name" value="TRANSCRIPTIONAL DUAL REGULATOR HCAR-RELATED"/>
    <property type="match status" value="1"/>
</dbReference>
<dbReference type="PANTHER" id="PTHR30346:SF0">
    <property type="entry name" value="HCA OPERON TRANSCRIPTIONAL ACTIVATOR HCAR"/>
    <property type="match status" value="1"/>
</dbReference>
<keyword evidence="7" id="KW-1185">Reference proteome</keyword>
<dbReference type="Pfam" id="PF00126">
    <property type="entry name" value="HTH_1"/>
    <property type="match status" value="1"/>
</dbReference>
<dbReference type="CDD" id="cd08414">
    <property type="entry name" value="PBP2_LTTR_aromatics_like"/>
    <property type="match status" value="1"/>
</dbReference>
<evidence type="ECO:0000256" key="1">
    <source>
        <dbReference type="ARBA" id="ARBA00009437"/>
    </source>
</evidence>
<evidence type="ECO:0000313" key="7">
    <source>
        <dbReference type="Proteomes" id="UP001148203"/>
    </source>
</evidence>
<dbReference type="SUPFAM" id="SSF46785">
    <property type="entry name" value="Winged helix' DNA-binding domain"/>
    <property type="match status" value="1"/>
</dbReference>
<dbReference type="InterPro" id="IPR036390">
    <property type="entry name" value="WH_DNA-bd_sf"/>
</dbReference>
<evidence type="ECO:0000259" key="5">
    <source>
        <dbReference type="PROSITE" id="PS50931"/>
    </source>
</evidence>
<evidence type="ECO:0000313" key="6">
    <source>
        <dbReference type="EMBL" id="MDD0993540.1"/>
    </source>
</evidence>
<evidence type="ECO:0000256" key="2">
    <source>
        <dbReference type="ARBA" id="ARBA00023015"/>
    </source>
</evidence>
<dbReference type="RefSeq" id="WP_273913210.1">
    <property type="nucleotide sequence ID" value="NZ_JAMDGX010000077.1"/>
</dbReference>
<dbReference type="Gene3D" id="3.40.190.10">
    <property type="entry name" value="Periplasmic binding protein-like II"/>
    <property type="match status" value="2"/>
</dbReference>